<proteinExistence type="predicted"/>
<protein>
    <submittedName>
        <fullName evidence="2">Uncharacterized protein</fullName>
    </submittedName>
</protein>
<evidence type="ECO:0000313" key="3">
    <source>
        <dbReference type="Proteomes" id="UP001162483"/>
    </source>
</evidence>
<dbReference type="Proteomes" id="UP001162483">
    <property type="component" value="Unassembled WGS sequence"/>
</dbReference>
<name>A0ABN9D6E2_9NEOB</name>
<gene>
    <name evidence="2" type="ORF">SPARVUS_LOCUS6643090</name>
</gene>
<feature type="region of interest" description="Disordered" evidence="1">
    <location>
        <begin position="72"/>
        <end position="99"/>
    </location>
</feature>
<organism evidence="2 3">
    <name type="scientific">Staurois parvus</name>
    <dbReference type="NCBI Taxonomy" id="386267"/>
    <lineage>
        <taxon>Eukaryota</taxon>
        <taxon>Metazoa</taxon>
        <taxon>Chordata</taxon>
        <taxon>Craniata</taxon>
        <taxon>Vertebrata</taxon>
        <taxon>Euteleostomi</taxon>
        <taxon>Amphibia</taxon>
        <taxon>Batrachia</taxon>
        <taxon>Anura</taxon>
        <taxon>Neobatrachia</taxon>
        <taxon>Ranoidea</taxon>
        <taxon>Ranidae</taxon>
        <taxon>Staurois</taxon>
    </lineage>
</organism>
<feature type="non-terminal residue" evidence="2">
    <location>
        <position position="1"/>
    </location>
</feature>
<reference evidence="2" key="1">
    <citation type="submission" date="2023-05" db="EMBL/GenBank/DDBJ databases">
        <authorList>
            <person name="Stuckert A."/>
        </authorList>
    </citation>
    <scope>NUCLEOTIDE SEQUENCE</scope>
</reference>
<evidence type="ECO:0000256" key="1">
    <source>
        <dbReference type="SAM" id="MobiDB-lite"/>
    </source>
</evidence>
<feature type="non-terminal residue" evidence="2">
    <location>
        <position position="99"/>
    </location>
</feature>
<keyword evidence="3" id="KW-1185">Reference proteome</keyword>
<sequence>IATDQRTAVANIQGCDWLSWATRLSYTYNKRAIKGIGSSQGRTDNSWGPGQEGFMGPLCPCPNSKKRMKWYQGHLMGPPTDPRPSSSVSFPMVNPPLVP</sequence>
<comment type="caution">
    <text evidence="2">The sequence shown here is derived from an EMBL/GenBank/DDBJ whole genome shotgun (WGS) entry which is preliminary data.</text>
</comment>
<accession>A0ABN9D6E2</accession>
<dbReference type="EMBL" id="CATNWA010014146">
    <property type="protein sequence ID" value="CAI9568090.1"/>
    <property type="molecule type" value="Genomic_DNA"/>
</dbReference>
<feature type="compositionally biased region" description="Polar residues" evidence="1">
    <location>
        <begin position="37"/>
        <end position="48"/>
    </location>
</feature>
<feature type="region of interest" description="Disordered" evidence="1">
    <location>
        <begin position="35"/>
        <end position="54"/>
    </location>
</feature>
<evidence type="ECO:0000313" key="2">
    <source>
        <dbReference type="EMBL" id="CAI9568090.1"/>
    </source>
</evidence>